<evidence type="ECO:0000259" key="1">
    <source>
        <dbReference type="Pfam" id="PF05685"/>
    </source>
</evidence>
<dbReference type="InterPro" id="IPR011335">
    <property type="entry name" value="Restrct_endonuc-II-like"/>
</dbReference>
<dbReference type="InterPro" id="IPR008538">
    <property type="entry name" value="Uma2"/>
</dbReference>
<name>A0ABT7WLS7_9GAMM</name>
<keyword evidence="3" id="KW-1185">Reference proteome</keyword>
<dbReference type="PANTHER" id="PTHR36558">
    <property type="entry name" value="GLR1098 PROTEIN"/>
    <property type="match status" value="1"/>
</dbReference>
<accession>A0ABT7WLS7</accession>
<dbReference type="CDD" id="cd06260">
    <property type="entry name" value="DUF820-like"/>
    <property type="match status" value="1"/>
</dbReference>
<dbReference type="Gene3D" id="3.90.1570.10">
    <property type="entry name" value="tt1808, chain A"/>
    <property type="match status" value="1"/>
</dbReference>
<comment type="caution">
    <text evidence="2">The sequence shown here is derived from an EMBL/GenBank/DDBJ whole genome shotgun (WGS) entry which is preliminary data.</text>
</comment>
<keyword evidence="2" id="KW-0540">Nuclease</keyword>
<keyword evidence="2" id="KW-0255">Endonuclease</keyword>
<dbReference type="Pfam" id="PF05685">
    <property type="entry name" value="Uma2"/>
    <property type="match status" value="1"/>
</dbReference>
<evidence type="ECO:0000313" key="2">
    <source>
        <dbReference type="EMBL" id="MDN0013534.1"/>
    </source>
</evidence>
<dbReference type="Proteomes" id="UP001168524">
    <property type="component" value="Unassembled WGS sequence"/>
</dbReference>
<reference evidence="2" key="1">
    <citation type="submission" date="2023-06" db="EMBL/GenBank/DDBJ databases">
        <title>Two novel species of Acinetobacter isolated from motorbike repairing workshop in Vietnam.</title>
        <authorList>
            <person name="Le N.T.T."/>
        </authorList>
    </citation>
    <scope>NUCLEOTIDE SEQUENCE</scope>
    <source>
        <strain evidence="2">VNH17</strain>
    </source>
</reference>
<dbReference type="EMBL" id="JAUDZE010000001">
    <property type="protein sequence ID" value="MDN0013534.1"/>
    <property type="molecule type" value="Genomic_DNA"/>
</dbReference>
<proteinExistence type="predicted"/>
<dbReference type="PANTHER" id="PTHR36558:SF1">
    <property type="entry name" value="RESTRICTION ENDONUCLEASE DOMAIN-CONTAINING PROTEIN-RELATED"/>
    <property type="match status" value="1"/>
</dbReference>
<dbReference type="GO" id="GO:0004519">
    <property type="term" value="F:endonuclease activity"/>
    <property type="evidence" value="ECO:0007669"/>
    <property type="project" value="UniProtKB-KW"/>
</dbReference>
<protein>
    <submittedName>
        <fullName evidence="2">Uma2 family endonuclease</fullName>
    </submittedName>
</protein>
<sequence>MSPHHAYPLPVSEQDYLDGELLTDIKHEYIHGEVYAMAGAKAAHNHIVSNINSAFHMHLKGKSCSSMMSDMKVKIDGCYFYPDVLVDCSDLADDSVFTETPTIIVEVLSKSTRQIDRVIKREKYLQIPTLQEYILIEQDIAEIEVVCRSQNWQSHFYYLGDHITLNSIGLTISVEDIYDRVKNEDVVTWLEKKVLAEQNVSN</sequence>
<keyword evidence="2" id="KW-0378">Hydrolase</keyword>
<gene>
    <name evidence="2" type="ORF">QTA56_04655</name>
</gene>
<dbReference type="InterPro" id="IPR012296">
    <property type="entry name" value="Nuclease_put_TT1808"/>
</dbReference>
<evidence type="ECO:0000313" key="3">
    <source>
        <dbReference type="Proteomes" id="UP001168524"/>
    </source>
</evidence>
<dbReference type="RefSeq" id="WP_267979758.1">
    <property type="nucleotide sequence ID" value="NZ_JAPQKF010000001.1"/>
</dbReference>
<dbReference type="SUPFAM" id="SSF52980">
    <property type="entry name" value="Restriction endonuclease-like"/>
    <property type="match status" value="1"/>
</dbReference>
<organism evidence="2 3">
    <name type="scientific">Acinetobacter thutiue</name>
    <dbReference type="NCBI Taxonomy" id="2998078"/>
    <lineage>
        <taxon>Bacteria</taxon>
        <taxon>Pseudomonadati</taxon>
        <taxon>Pseudomonadota</taxon>
        <taxon>Gammaproteobacteria</taxon>
        <taxon>Moraxellales</taxon>
        <taxon>Moraxellaceae</taxon>
        <taxon>Acinetobacter</taxon>
    </lineage>
</organism>
<feature type="domain" description="Putative restriction endonuclease" evidence="1">
    <location>
        <begin position="15"/>
        <end position="174"/>
    </location>
</feature>